<evidence type="ECO:0000259" key="1">
    <source>
        <dbReference type="Pfam" id="PF13456"/>
    </source>
</evidence>
<dbReference type="InterPro" id="IPR052929">
    <property type="entry name" value="RNase_H-like_EbsB-rel"/>
</dbReference>
<dbReference type="InterPro" id="IPR002156">
    <property type="entry name" value="RNaseH_domain"/>
</dbReference>
<dbReference type="Gene3D" id="3.30.420.10">
    <property type="entry name" value="Ribonuclease H-like superfamily/Ribonuclease H"/>
    <property type="match status" value="1"/>
</dbReference>
<dbReference type="AlphaFoldDB" id="A0A7J8NRP7"/>
<dbReference type="InterPro" id="IPR036397">
    <property type="entry name" value="RNaseH_sf"/>
</dbReference>
<name>A0A7J8NRP7_GOSRA</name>
<gene>
    <name evidence="2" type="ORF">Gorai_021793</name>
</gene>
<accession>A0A7J8NRP7</accession>
<dbReference type="CDD" id="cd06222">
    <property type="entry name" value="RNase_H_like"/>
    <property type="match status" value="1"/>
</dbReference>
<dbReference type="GO" id="GO:0004523">
    <property type="term" value="F:RNA-DNA hybrid ribonuclease activity"/>
    <property type="evidence" value="ECO:0007669"/>
    <property type="project" value="InterPro"/>
</dbReference>
<comment type="caution">
    <text evidence="2">The sequence shown here is derived from an EMBL/GenBank/DDBJ whole genome shotgun (WGS) entry which is preliminary data.</text>
</comment>
<evidence type="ECO:0000313" key="2">
    <source>
        <dbReference type="EMBL" id="MBA0579540.1"/>
    </source>
</evidence>
<feature type="non-terminal residue" evidence="2">
    <location>
        <position position="103"/>
    </location>
</feature>
<dbReference type="EMBL" id="JABEZZ010000001">
    <property type="protein sequence ID" value="MBA0579540.1"/>
    <property type="molecule type" value="Genomic_DNA"/>
</dbReference>
<dbReference type="PANTHER" id="PTHR47074">
    <property type="entry name" value="BNAC02G40300D PROTEIN"/>
    <property type="match status" value="1"/>
</dbReference>
<dbReference type="GO" id="GO:0003676">
    <property type="term" value="F:nucleic acid binding"/>
    <property type="evidence" value="ECO:0007669"/>
    <property type="project" value="InterPro"/>
</dbReference>
<sequence length="103" mass="11221">MVVRGQNGEIAASKSTLHSNVSSPYVAEALACLEATNLGISMGLNSVTVMGDSKTIIKKCKMGVRDKSVLGAIIVDIQNNKTRFQRIVFRYIQRAENVKAHDL</sequence>
<dbReference type="PANTHER" id="PTHR47074:SF61">
    <property type="entry name" value="RNASE H TYPE-1 DOMAIN-CONTAINING PROTEIN"/>
    <property type="match status" value="1"/>
</dbReference>
<dbReference type="Pfam" id="PF13456">
    <property type="entry name" value="RVT_3"/>
    <property type="match status" value="1"/>
</dbReference>
<proteinExistence type="predicted"/>
<feature type="domain" description="RNase H type-1" evidence="1">
    <location>
        <begin position="1"/>
        <end position="103"/>
    </location>
</feature>
<protein>
    <recommendedName>
        <fullName evidence="1">RNase H type-1 domain-containing protein</fullName>
    </recommendedName>
</protein>
<organism evidence="2 3">
    <name type="scientific">Gossypium raimondii</name>
    <name type="common">Peruvian cotton</name>
    <name type="synonym">Gossypium klotzschianum subsp. raimondii</name>
    <dbReference type="NCBI Taxonomy" id="29730"/>
    <lineage>
        <taxon>Eukaryota</taxon>
        <taxon>Viridiplantae</taxon>
        <taxon>Streptophyta</taxon>
        <taxon>Embryophyta</taxon>
        <taxon>Tracheophyta</taxon>
        <taxon>Spermatophyta</taxon>
        <taxon>Magnoliopsida</taxon>
        <taxon>eudicotyledons</taxon>
        <taxon>Gunneridae</taxon>
        <taxon>Pentapetalae</taxon>
        <taxon>rosids</taxon>
        <taxon>malvids</taxon>
        <taxon>Malvales</taxon>
        <taxon>Malvaceae</taxon>
        <taxon>Malvoideae</taxon>
        <taxon>Gossypium</taxon>
    </lineage>
</organism>
<evidence type="ECO:0000313" key="3">
    <source>
        <dbReference type="Proteomes" id="UP000593578"/>
    </source>
</evidence>
<reference evidence="2 3" key="1">
    <citation type="journal article" date="2019" name="Genome Biol. Evol.">
        <title>Insights into the evolution of the New World diploid cottons (Gossypium, subgenus Houzingenia) based on genome sequencing.</title>
        <authorList>
            <person name="Grover C.E."/>
            <person name="Arick M.A. 2nd"/>
            <person name="Thrash A."/>
            <person name="Conover J.L."/>
            <person name="Sanders W.S."/>
            <person name="Peterson D.G."/>
            <person name="Frelichowski J.E."/>
            <person name="Scheffler J.A."/>
            <person name="Scheffler B.E."/>
            <person name="Wendel J.F."/>
        </authorList>
    </citation>
    <scope>NUCLEOTIDE SEQUENCE [LARGE SCALE GENOMIC DNA]</scope>
    <source>
        <strain evidence="2">8</strain>
        <tissue evidence="2">Leaf</tissue>
    </source>
</reference>
<dbReference type="InterPro" id="IPR044730">
    <property type="entry name" value="RNase_H-like_dom_plant"/>
</dbReference>
<dbReference type="Proteomes" id="UP000593578">
    <property type="component" value="Unassembled WGS sequence"/>
</dbReference>